<evidence type="ECO:0000259" key="4">
    <source>
        <dbReference type="PROSITE" id="PS50949"/>
    </source>
</evidence>
<dbReference type="PRINTS" id="PR00035">
    <property type="entry name" value="HTHGNTR"/>
</dbReference>
<feature type="domain" description="HTH gntR-type" evidence="4">
    <location>
        <begin position="2"/>
        <end position="70"/>
    </location>
</feature>
<dbReference type="Proteomes" id="UP001501358">
    <property type="component" value="Unassembled WGS sequence"/>
</dbReference>
<sequence length="202" mass="22608">MDAPYRRLAADLRARITAGEWQPGDRLPSHRELREEYDVGRGVVEHAMALLRQRGVVEGIRRARLTVAYPPAVRTLTDPDAEWPYGRGDAAAGSCRASEDLAARLQVLPRARLYWRRQELLDPGGQPAMLLTTWQRSVSSRPHANFRCEVRPHVLTADEAELLGLVAGGPAFVVERTRYSAAGRPVQTADLVLPADRWRLGW</sequence>
<evidence type="ECO:0000313" key="6">
    <source>
        <dbReference type="Proteomes" id="UP001501358"/>
    </source>
</evidence>
<comment type="caution">
    <text evidence="5">The sequence shown here is derived from an EMBL/GenBank/DDBJ whole genome shotgun (WGS) entry which is preliminary data.</text>
</comment>
<evidence type="ECO:0000313" key="5">
    <source>
        <dbReference type="EMBL" id="GAA2509777.1"/>
    </source>
</evidence>
<dbReference type="InterPro" id="IPR011663">
    <property type="entry name" value="UTRA"/>
</dbReference>
<dbReference type="InterPro" id="IPR036390">
    <property type="entry name" value="WH_DNA-bd_sf"/>
</dbReference>
<name>A0ABN3MVJ3_9ACTN</name>
<gene>
    <name evidence="5" type="ORF">GCM10010406_52760</name>
</gene>
<dbReference type="PROSITE" id="PS50949">
    <property type="entry name" value="HTH_GNTR"/>
    <property type="match status" value="1"/>
</dbReference>
<evidence type="ECO:0000256" key="2">
    <source>
        <dbReference type="ARBA" id="ARBA00023125"/>
    </source>
</evidence>
<dbReference type="RefSeq" id="WP_344385962.1">
    <property type="nucleotide sequence ID" value="NZ_BAAATA010000049.1"/>
</dbReference>
<dbReference type="InterPro" id="IPR028978">
    <property type="entry name" value="Chorismate_lyase_/UTRA_dom_sf"/>
</dbReference>
<dbReference type="Pfam" id="PF07702">
    <property type="entry name" value="UTRA"/>
    <property type="match status" value="1"/>
</dbReference>
<organism evidence="5 6">
    <name type="scientific">Streptomyces thermolineatus</name>
    <dbReference type="NCBI Taxonomy" id="44033"/>
    <lineage>
        <taxon>Bacteria</taxon>
        <taxon>Bacillati</taxon>
        <taxon>Actinomycetota</taxon>
        <taxon>Actinomycetes</taxon>
        <taxon>Kitasatosporales</taxon>
        <taxon>Streptomycetaceae</taxon>
        <taxon>Streptomyces</taxon>
    </lineage>
</organism>
<dbReference type="InterPro" id="IPR000524">
    <property type="entry name" value="Tscrpt_reg_HTH_GntR"/>
</dbReference>
<dbReference type="InterPro" id="IPR050679">
    <property type="entry name" value="Bact_HTH_transcr_reg"/>
</dbReference>
<dbReference type="EMBL" id="BAAATA010000049">
    <property type="protein sequence ID" value="GAA2509777.1"/>
    <property type="molecule type" value="Genomic_DNA"/>
</dbReference>
<dbReference type="InterPro" id="IPR036388">
    <property type="entry name" value="WH-like_DNA-bd_sf"/>
</dbReference>
<dbReference type="PANTHER" id="PTHR44846">
    <property type="entry name" value="MANNOSYL-D-GLYCERATE TRANSPORT/METABOLISM SYSTEM REPRESSOR MNGR-RELATED"/>
    <property type="match status" value="1"/>
</dbReference>
<dbReference type="SUPFAM" id="SSF64288">
    <property type="entry name" value="Chorismate lyase-like"/>
    <property type="match status" value="1"/>
</dbReference>
<dbReference type="Gene3D" id="1.10.10.10">
    <property type="entry name" value="Winged helix-like DNA-binding domain superfamily/Winged helix DNA-binding domain"/>
    <property type="match status" value="1"/>
</dbReference>
<dbReference type="Gene3D" id="3.40.1410.10">
    <property type="entry name" value="Chorismate lyase-like"/>
    <property type="match status" value="1"/>
</dbReference>
<dbReference type="Pfam" id="PF00392">
    <property type="entry name" value="GntR"/>
    <property type="match status" value="1"/>
</dbReference>
<protein>
    <submittedName>
        <fullName evidence="5">UTRA domain-containing protein</fullName>
    </submittedName>
</protein>
<reference evidence="5 6" key="1">
    <citation type="journal article" date="2019" name="Int. J. Syst. Evol. Microbiol.">
        <title>The Global Catalogue of Microorganisms (GCM) 10K type strain sequencing project: providing services to taxonomists for standard genome sequencing and annotation.</title>
        <authorList>
            <consortium name="The Broad Institute Genomics Platform"/>
            <consortium name="The Broad Institute Genome Sequencing Center for Infectious Disease"/>
            <person name="Wu L."/>
            <person name="Ma J."/>
        </authorList>
    </citation>
    <scope>NUCLEOTIDE SEQUENCE [LARGE SCALE GENOMIC DNA]</scope>
    <source>
        <strain evidence="5 6">JCM 6307</strain>
    </source>
</reference>
<dbReference type="PANTHER" id="PTHR44846:SF17">
    <property type="entry name" value="GNTR-FAMILY TRANSCRIPTIONAL REGULATOR"/>
    <property type="match status" value="1"/>
</dbReference>
<dbReference type="CDD" id="cd07377">
    <property type="entry name" value="WHTH_GntR"/>
    <property type="match status" value="1"/>
</dbReference>
<keyword evidence="3" id="KW-0804">Transcription</keyword>
<keyword evidence="6" id="KW-1185">Reference proteome</keyword>
<proteinExistence type="predicted"/>
<keyword evidence="1" id="KW-0805">Transcription regulation</keyword>
<dbReference type="SUPFAM" id="SSF46785">
    <property type="entry name" value="Winged helix' DNA-binding domain"/>
    <property type="match status" value="1"/>
</dbReference>
<accession>A0ABN3MVJ3</accession>
<keyword evidence="2" id="KW-0238">DNA-binding</keyword>
<evidence type="ECO:0000256" key="3">
    <source>
        <dbReference type="ARBA" id="ARBA00023163"/>
    </source>
</evidence>
<evidence type="ECO:0000256" key="1">
    <source>
        <dbReference type="ARBA" id="ARBA00023015"/>
    </source>
</evidence>
<dbReference type="SMART" id="SM00345">
    <property type="entry name" value="HTH_GNTR"/>
    <property type="match status" value="1"/>
</dbReference>